<accession>A0ACC0M8W1</accession>
<evidence type="ECO:0000313" key="1">
    <source>
        <dbReference type="EMBL" id="KAI8537002.1"/>
    </source>
</evidence>
<reference evidence="1" key="1">
    <citation type="submission" date="2022-02" db="EMBL/GenBank/DDBJ databases">
        <title>Plant Genome Project.</title>
        <authorList>
            <person name="Zhang R.-G."/>
        </authorList>
    </citation>
    <scope>NUCLEOTIDE SEQUENCE</scope>
    <source>
        <strain evidence="1">AT1</strain>
    </source>
</reference>
<proteinExistence type="predicted"/>
<dbReference type="Proteomes" id="UP001062846">
    <property type="component" value="Chromosome 10"/>
</dbReference>
<protein>
    <submittedName>
        <fullName evidence="1">Uncharacterized protein</fullName>
    </submittedName>
</protein>
<keyword evidence="2" id="KW-1185">Reference proteome</keyword>
<organism evidence="1 2">
    <name type="scientific">Rhododendron molle</name>
    <name type="common">Chinese azalea</name>
    <name type="synonym">Azalea mollis</name>
    <dbReference type="NCBI Taxonomy" id="49168"/>
    <lineage>
        <taxon>Eukaryota</taxon>
        <taxon>Viridiplantae</taxon>
        <taxon>Streptophyta</taxon>
        <taxon>Embryophyta</taxon>
        <taxon>Tracheophyta</taxon>
        <taxon>Spermatophyta</taxon>
        <taxon>Magnoliopsida</taxon>
        <taxon>eudicotyledons</taxon>
        <taxon>Gunneridae</taxon>
        <taxon>Pentapetalae</taxon>
        <taxon>asterids</taxon>
        <taxon>Ericales</taxon>
        <taxon>Ericaceae</taxon>
        <taxon>Ericoideae</taxon>
        <taxon>Rhodoreae</taxon>
        <taxon>Rhododendron</taxon>
    </lineage>
</organism>
<name>A0ACC0M8W1_RHOML</name>
<evidence type="ECO:0000313" key="2">
    <source>
        <dbReference type="Proteomes" id="UP001062846"/>
    </source>
</evidence>
<dbReference type="EMBL" id="CM046397">
    <property type="protein sequence ID" value="KAI8537002.1"/>
    <property type="molecule type" value="Genomic_DNA"/>
</dbReference>
<comment type="caution">
    <text evidence="1">The sequence shown here is derived from an EMBL/GenBank/DDBJ whole genome shotgun (WGS) entry which is preliminary data.</text>
</comment>
<gene>
    <name evidence="1" type="ORF">RHMOL_Rhmol10G0301100</name>
</gene>
<sequence>METPSSTRRLTRSQILATSNSNTINNGIPMSRKNGESEKGNSKSRPRTGNQQDRSALIDISNDSPVVGLAIGRLVETPLSETSKMRNSKQAKDPIKTPGSGEALLRGQVKTLLQKVEDEAEISKLSSEHKPFSHLKGCFVNSPTGLLAPTPANTPLVLNLSDNEGFKNSCLALVTPSPVQEQLMTSQMVIELLEGTEQEGPVCENSSITRSLLLDFTEKLEGSDPSGCSSVLTNIGGESEGQEKSRMEEEEEDASIWSVQVNASSKDDEEEDEDSIEEIKEDNDYAEEEEGDDGGFVDELCEWMSNIRVCEGQLIPKFSGKHTRFVYNRDDEIEGEEVSGGGGSGSGESEASFAVSTGIVCLKGLPTPEGKHFRFPEEEEEEDN</sequence>